<dbReference type="GO" id="GO:0016020">
    <property type="term" value="C:membrane"/>
    <property type="evidence" value="ECO:0007669"/>
    <property type="project" value="UniProtKB-SubCell"/>
</dbReference>
<evidence type="ECO:0000256" key="3">
    <source>
        <dbReference type="ARBA" id="ARBA00023136"/>
    </source>
</evidence>
<dbReference type="Proteomes" id="UP000320160">
    <property type="component" value="Unassembled WGS sequence"/>
</dbReference>
<feature type="domain" description="Outer membrane protein beta-barrel" evidence="6">
    <location>
        <begin position="10"/>
        <end position="277"/>
    </location>
</feature>
<sequence>MKFSSPLMLATASLALLATPAFAQSEDEQWEGGYIGGSIGLGAQNNDRNEGVAFDTNLDGDYSDTVNTVAGANAFSPGFCGGAANGTTPIDGCRGDKDGLEYYARAGYDVQNGNIVFGVVLDGGKSKSRDSVTAYSTTPAFYTFTRELDYSLGARARLGFAARGALFYATGGAAYAKIDNGFATSNGANSFTTNGKTSSWGYSYGGGTEVKIARNFSLGLEYLYTNYVDDDFVVAVGPGSAPATNPFLLTNAAGTNMKRNDSDFDMHNIRLTASFRF</sequence>
<comment type="similarity">
    <text evidence="4">Belongs to the Omp25/RopB family.</text>
</comment>
<feature type="chain" id="PRO_5022206631" evidence="5">
    <location>
        <begin position="24"/>
        <end position="277"/>
    </location>
</feature>
<evidence type="ECO:0000256" key="2">
    <source>
        <dbReference type="ARBA" id="ARBA00022729"/>
    </source>
</evidence>
<evidence type="ECO:0000313" key="8">
    <source>
        <dbReference type="Proteomes" id="UP000320160"/>
    </source>
</evidence>
<keyword evidence="8" id="KW-1185">Reference proteome</keyword>
<comment type="caution">
    <text evidence="7">The sequence shown here is derived from an EMBL/GenBank/DDBJ whole genome shotgun (WGS) entry which is preliminary data.</text>
</comment>
<accession>A0A553WK66</accession>
<dbReference type="OrthoDB" id="9815357at2"/>
<name>A0A553WK66_9SPHN</name>
<dbReference type="RefSeq" id="WP_143775967.1">
    <property type="nucleotide sequence ID" value="NZ_OZ260107.1"/>
</dbReference>
<reference evidence="7 8" key="1">
    <citation type="submission" date="2019-07" db="EMBL/GenBank/DDBJ databases">
        <authorList>
            <person name="Park M."/>
        </authorList>
    </citation>
    <scope>NUCLEOTIDE SEQUENCE [LARGE SCALE GENOMIC DNA]</scope>
    <source>
        <strain evidence="7 8">KCTC32445</strain>
    </source>
</reference>
<evidence type="ECO:0000313" key="7">
    <source>
        <dbReference type="EMBL" id="TSB05051.1"/>
    </source>
</evidence>
<evidence type="ECO:0000256" key="5">
    <source>
        <dbReference type="SAM" id="SignalP"/>
    </source>
</evidence>
<protein>
    <submittedName>
        <fullName evidence="7">Porin family protein</fullName>
    </submittedName>
</protein>
<dbReference type="SUPFAM" id="SSF56925">
    <property type="entry name" value="OMPA-like"/>
    <property type="match status" value="1"/>
</dbReference>
<proteinExistence type="inferred from homology"/>
<evidence type="ECO:0000256" key="4">
    <source>
        <dbReference type="ARBA" id="ARBA00038306"/>
    </source>
</evidence>
<keyword evidence="3" id="KW-0472">Membrane</keyword>
<gene>
    <name evidence="7" type="ORF">FOM92_06615</name>
</gene>
<dbReference type="AlphaFoldDB" id="A0A553WK66"/>
<dbReference type="PANTHER" id="PTHR34001:SF3">
    <property type="entry name" value="BLL7405 PROTEIN"/>
    <property type="match status" value="1"/>
</dbReference>
<dbReference type="Gene3D" id="2.40.160.20">
    <property type="match status" value="1"/>
</dbReference>
<dbReference type="EMBL" id="VKKU01000001">
    <property type="protein sequence ID" value="TSB05051.1"/>
    <property type="molecule type" value="Genomic_DNA"/>
</dbReference>
<keyword evidence="2 5" id="KW-0732">Signal</keyword>
<evidence type="ECO:0000256" key="1">
    <source>
        <dbReference type="ARBA" id="ARBA00004370"/>
    </source>
</evidence>
<dbReference type="PANTHER" id="PTHR34001">
    <property type="entry name" value="BLL7405 PROTEIN"/>
    <property type="match status" value="1"/>
</dbReference>
<dbReference type="InterPro" id="IPR011250">
    <property type="entry name" value="OMP/PagP_B-barrel"/>
</dbReference>
<organism evidence="7 8">
    <name type="scientific">Sphingorhabdus contaminans</name>
    <dbReference type="NCBI Taxonomy" id="1343899"/>
    <lineage>
        <taxon>Bacteria</taxon>
        <taxon>Pseudomonadati</taxon>
        <taxon>Pseudomonadota</taxon>
        <taxon>Alphaproteobacteria</taxon>
        <taxon>Sphingomonadales</taxon>
        <taxon>Sphingomonadaceae</taxon>
        <taxon>Sphingorhabdus</taxon>
    </lineage>
</organism>
<evidence type="ECO:0000259" key="6">
    <source>
        <dbReference type="Pfam" id="PF13505"/>
    </source>
</evidence>
<dbReference type="Pfam" id="PF13505">
    <property type="entry name" value="OMP_b-brl"/>
    <property type="match status" value="1"/>
</dbReference>
<feature type="signal peptide" evidence="5">
    <location>
        <begin position="1"/>
        <end position="23"/>
    </location>
</feature>
<dbReference type="InterPro" id="IPR051692">
    <property type="entry name" value="OMP-like"/>
</dbReference>
<comment type="subcellular location">
    <subcellularLocation>
        <location evidence="1">Membrane</location>
    </subcellularLocation>
</comment>
<dbReference type="InterPro" id="IPR027385">
    <property type="entry name" value="Beta-barrel_OMP"/>
</dbReference>